<dbReference type="Proteomes" id="UP001600888">
    <property type="component" value="Unassembled WGS sequence"/>
</dbReference>
<sequence length="347" mass="38664">MAGDQGTIKPLHFTLRESATKSATASMPPSDDGEEAETQKWSIKADFQRWREEMARLEAVKATGQYQLACHLAVRANRLEYELEDGKNDGPLDSESMGNDSSDEDGDGSSDEDGDGSSTFDQRTVHAIVRPDGNLPPDRIATLRMTAIAESQVNIATFRDDILETVFGVEGLACKLLDRHGTFRSDIWGRGSPNDGTGVWGREFGRGLLVLVEQIDVKHSLRGMGVGTRLFKQVLDWANKKARELGQPAEACSYLVVEPGSLRQDVVREFGEENFYTGDYGEKQAEVDAFMWKLAEKSIEFWRKQGFRRVGLSGFWAYATDSNHPSRQLTAKEDSERDGIYPPRLTT</sequence>
<dbReference type="InterPro" id="IPR016181">
    <property type="entry name" value="Acyl_CoA_acyltransferase"/>
</dbReference>
<dbReference type="CDD" id="cd04301">
    <property type="entry name" value="NAT_SF"/>
    <property type="match status" value="1"/>
</dbReference>
<gene>
    <name evidence="2" type="ORF">FJTKL_06569</name>
</gene>
<evidence type="ECO:0008006" key="4">
    <source>
        <dbReference type="Google" id="ProtNLM"/>
    </source>
</evidence>
<name>A0ABR4DSB8_9PEZI</name>
<feature type="compositionally biased region" description="Acidic residues" evidence="1">
    <location>
        <begin position="101"/>
        <end position="115"/>
    </location>
</feature>
<comment type="caution">
    <text evidence="2">The sequence shown here is derived from an EMBL/GenBank/DDBJ whole genome shotgun (WGS) entry which is preliminary data.</text>
</comment>
<keyword evidence="3" id="KW-1185">Reference proteome</keyword>
<reference evidence="2 3" key="1">
    <citation type="submission" date="2024-03" db="EMBL/GenBank/DDBJ databases">
        <title>A high-quality draft genome sequence of Diaporthe vaccinii, a causative agent of upright dieback and viscid rot disease in cranberry plants.</title>
        <authorList>
            <person name="Sarrasin M."/>
            <person name="Lang B.F."/>
            <person name="Burger G."/>
        </authorList>
    </citation>
    <scope>NUCLEOTIDE SEQUENCE [LARGE SCALE GENOMIC DNA]</scope>
    <source>
        <strain evidence="2 3">IS7</strain>
    </source>
</reference>
<evidence type="ECO:0000256" key="1">
    <source>
        <dbReference type="SAM" id="MobiDB-lite"/>
    </source>
</evidence>
<accession>A0ABR4DSB8</accession>
<feature type="region of interest" description="Disordered" evidence="1">
    <location>
        <begin position="326"/>
        <end position="347"/>
    </location>
</feature>
<organism evidence="2 3">
    <name type="scientific">Diaporthe vaccinii</name>
    <dbReference type="NCBI Taxonomy" id="105482"/>
    <lineage>
        <taxon>Eukaryota</taxon>
        <taxon>Fungi</taxon>
        <taxon>Dikarya</taxon>
        <taxon>Ascomycota</taxon>
        <taxon>Pezizomycotina</taxon>
        <taxon>Sordariomycetes</taxon>
        <taxon>Sordariomycetidae</taxon>
        <taxon>Diaporthales</taxon>
        <taxon>Diaporthaceae</taxon>
        <taxon>Diaporthe</taxon>
        <taxon>Diaporthe eres species complex</taxon>
    </lineage>
</organism>
<proteinExistence type="predicted"/>
<evidence type="ECO:0000313" key="2">
    <source>
        <dbReference type="EMBL" id="KAL2272432.1"/>
    </source>
</evidence>
<dbReference type="EMBL" id="JBAWTH010000237">
    <property type="protein sequence ID" value="KAL2272432.1"/>
    <property type="molecule type" value="Genomic_DNA"/>
</dbReference>
<feature type="region of interest" description="Disordered" evidence="1">
    <location>
        <begin position="1"/>
        <end position="40"/>
    </location>
</feature>
<feature type="compositionally biased region" description="Basic and acidic residues" evidence="1">
    <location>
        <begin position="330"/>
        <end position="339"/>
    </location>
</feature>
<feature type="region of interest" description="Disordered" evidence="1">
    <location>
        <begin position="84"/>
        <end position="133"/>
    </location>
</feature>
<dbReference type="SUPFAM" id="SSF55729">
    <property type="entry name" value="Acyl-CoA N-acyltransferases (Nat)"/>
    <property type="match status" value="1"/>
</dbReference>
<dbReference type="Gene3D" id="3.40.630.30">
    <property type="match status" value="1"/>
</dbReference>
<protein>
    <recommendedName>
        <fullName evidence="4">N-acetyltransferase domain-containing protein</fullName>
    </recommendedName>
</protein>
<evidence type="ECO:0000313" key="3">
    <source>
        <dbReference type="Proteomes" id="UP001600888"/>
    </source>
</evidence>